<keyword evidence="2" id="KW-1185">Reference proteome</keyword>
<evidence type="ECO:0000313" key="2">
    <source>
        <dbReference type="Proteomes" id="UP000647836"/>
    </source>
</evidence>
<dbReference type="Gene3D" id="3.30.1460.10">
    <property type="match status" value="1"/>
</dbReference>
<protein>
    <submittedName>
        <fullName evidence="1">YbjN domain-containing protein</fullName>
    </submittedName>
</protein>
<accession>A0ABR9TWZ9</accession>
<dbReference type="InterPro" id="IPR019660">
    <property type="entry name" value="Put_sensory_transdc_reg_YbjN"/>
</dbReference>
<comment type="caution">
    <text evidence="1">The sequence shown here is derived from an EMBL/GenBank/DDBJ whole genome shotgun (WGS) entry which is preliminary data.</text>
</comment>
<dbReference type="CDD" id="cd17036">
    <property type="entry name" value="T3SC_YbjN-like_1"/>
    <property type="match status" value="1"/>
</dbReference>
<dbReference type="EMBL" id="JADEXF010000205">
    <property type="protein sequence ID" value="MBE9104934.1"/>
    <property type="molecule type" value="Genomic_DNA"/>
</dbReference>
<reference evidence="1 2" key="1">
    <citation type="submission" date="2020-10" db="EMBL/GenBank/DDBJ databases">
        <authorList>
            <person name="Castelo-Branco R."/>
            <person name="Eusebio N."/>
            <person name="Adriana R."/>
            <person name="Vieira A."/>
            <person name="Brugerolle De Fraissinette N."/>
            <person name="Rezende De Castro R."/>
            <person name="Schneider M.P."/>
            <person name="Vasconcelos V."/>
            <person name="Leao P.N."/>
        </authorList>
    </citation>
    <scope>NUCLEOTIDE SEQUENCE [LARGE SCALE GENOMIC DNA]</scope>
    <source>
        <strain evidence="1 2">LEGE 07299</strain>
    </source>
</reference>
<name>A0ABR9TWZ9_9NOSO</name>
<proteinExistence type="predicted"/>
<dbReference type="Pfam" id="PF10722">
    <property type="entry name" value="YbjN"/>
    <property type="match status" value="1"/>
</dbReference>
<dbReference type="SUPFAM" id="SSF69635">
    <property type="entry name" value="Type III secretory system chaperone-like"/>
    <property type="match status" value="1"/>
</dbReference>
<gene>
    <name evidence="1" type="ORF">IQ229_08250</name>
</gene>
<dbReference type="Proteomes" id="UP000647836">
    <property type="component" value="Unassembled WGS sequence"/>
</dbReference>
<sequence>MTSYPETLTSNNESVNALIGETTSINHVEVIENVIDSLEQDDSAMVSHTPEGGYLWKFKYGSVEVFVQLNGTTDEDTITVWSAVLNLPAKNEPKLMRYLLELNCSSTFEARFGIIENRVVVISTRTLAELSPGEVSRLITVVATIADNNDEALQTEFGAT</sequence>
<evidence type="ECO:0000313" key="1">
    <source>
        <dbReference type="EMBL" id="MBE9104934.1"/>
    </source>
</evidence>
<organism evidence="1 2">
    <name type="scientific">Nostoc cf. edaphicum LEGE 07299</name>
    <dbReference type="NCBI Taxonomy" id="2777974"/>
    <lineage>
        <taxon>Bacteria</taxon>
        <taxon>Bacillati</taxon>
        <taxon>Cyanobacteriota</taxon>
        <taxon>Cyanophyceae</taxon>
        <taxon>Nostocales</taxon>
        <taxon>Nostocaceae</taxon>
        <taxon>Nostoc</taxon>
    </lineage>
</organism>
<dbReference type="RefSeq" id="WP_194042807.1">
    <property type="nucleotide sequence ID" value="NZ_JADEXF010000205.1"/>
</dbReference>